<gene>
    <name evidence="4" type="ORF">LYPA_23C003776</name>
</gene>
<dbReference type="AlphaFoldDB" id="A0A485PEK1"/>
<reference evidence="4 5" key="1">
    <citation type="submission" date="2019-01" db="EMBL/GenBank/DDBJ databases">
        <authorList>
            <person name="Alioto T."/>
            <person name="Alioto T."/>
        </authorList>
    </citation>
    <scope>NUCLEOTIDE SEQUENCE [LARGE SCALE GENOMIC DNA]</scope>
</reference>
<name>A0A485PEK1_LYNPA</name>
<dbReference type="InterPro" id="IPR003508">
    <property type="entry name" value="CIDE-N_dom"/>
</dbReference>
<keyword evidence="5" id="KW-1185">Reference proteome</keyword>
<organism evidence="4 5">
    <name type="scientific">Lynx pardinus</name>
    <name type="common">Iberian lynx</name>
    <name type="synonym">Felis pardina</name>
    <dbReference type="NCBI Taxonomy" id="191816"/>
    <lineage>
        <taxon>Eukaryota</taxon>
        <taxon>Metazoa</taxon>
        <taxon>Chordata</taxon>
        <taxon>Craniata</taxon>
        <taxon>Vertebrata</taxon>
        <taxon>Euteleostomi</taxon>
        <taxon>Mammalia</taxon>
        <taxon>Eutheria</taxon>
        <taxon>Laurasiatheria</taxon>
        <taxon>Carnivora</taxon>
        <taxon>Feliformia</taxon>
        <taxon>Felidae</taxon>
        <taxon>Felinae</taxon>
        <taxon>Lynx</taxon>
    </lineage>
</organism>
<dbReference type="Gene3D" id="3.10.20.10">
    <property type="match status" value="1"/>
</dbReference>
<protein>
    <recommendedName>
        <fullName evidence="3">CIDE-N domain-containing protein</fullName>
    </recommendedName>
</protein>
<sequence>METLQLTGMLTQVLEEDGTSMESKDFFQLLEEDTGLMVLEFGESWTPAEMGTVIWAGPEEPQAQKGHHPHHFQCIQAKPLGLLWQPDIKATFYRLYSTS</sequence>
<dbReference type="SUPFAM" id="SSF54277">
    <property type="entry name" value="CAD &amp; PB1 domains"/>
    <property type="match status" value="1"/>
</dbReference>
<dbReference type="PROSITE" id="PS51135">
    <property type="entry name" value="CIDE_N"/>
    <property type="match status" value="1"/>
</dbReference>
<proteinExistence type="predicted"/>
<dbReference type="PANTHER" id="PTHR12306">
    <property type="entry name" value="CELL DEATH ACTIVATOR CIDE"/>
    <property type="match status" value="1"/>
</dbReference>
<evidence type="ECO:0000313" key="5">
    <source>
        <dbReference type="Proteomes" id="UP000386466"/>
    </source>
</evidence>
<accession>A0A485PEK1</accession>
<dbReference type="GO" id="GO:0006915">
    <property type="term" value="P:apoptotic process"/>
    <property type="evidence" value="ECO:0007669"/>
    <property type="project" value="UniProtKB-UniRule"/>
</dbReference>
<evidence type="ECO:0000256" key="2">
    <source>
        <dbReference type="PROSITE-ProRule" id="PRU00447"/>
    </source>
</evidence>
<dbReference type="GO" id="GO:0042981">
    <property type="term" value="P:regulation of apoptotic process"/>
    <property type="evidence" value="ECO:0007669"/>
    <property type="project" value="TreeGrafter"/>
</dbReference>
<feature type="domain" description="CIDE-N" evidence="3">
    <location>
        <begin position="1"/>
        <end position="47"/>
    </location>
</feature>
<dbReference type="PANTHER" id="PTHR12306:SF10">
    <property type="entry name" value="LIPID TRANSFERASE CIDEB"/>
    <property type="match status" value="1"/>
</dbReference>
<evidence type="ECO:0000313" key="4">
    <source>
        <dbReference type="EMBL" id="VFV42216.1"/>
    </source>
</evidence>
<dbReference type="Pfam" id="PF02017">
    <property type="entry name" value="CIDE-N"/>
    <property type="match status" value="1"/>
</dbReference>
<dbReference type="EMBL" id="CAAGRJ010031732">
    <property type="protein sequence ID" value="VFV42216.1"/>
    <property type="molecule type" value="Genomic_DNA"/>
</dbReference>
<dbReference type="Proteomes" id="UP000386466">
    <property type="component" value="Unassembled WGS sequence"/>
</dbReference>
<evidence type="ECO:0000256" key="1">
    <source>
        <dbReference type="ARBA" id="ARBA00022703"/>
    </source>
</evidence>
<keyword evidence="1 2" id="KW-0053">Apoptosis</keyword>
<dbReference type="SMART" id="SM00266">
    <property type="entry name" value="CAD"/>
    <property type="match status" value="1"/>
</dbReference>
<evidence type="ECO:0000259" key="3">
    <source>
        <dbReference type="PROSITE" id="PS51135"/>
    </source>
</evidence>